<accession>A0A5B7H3V8</accession>
<keyword evidence="2" id="KW-1185">Reference proteome</keyword>
<evidence type="ECO:0000313" key="2">
    <source>
        <dbReference type="Proteomes" id="UP000324222"/>
    </source>
</evidence>
<reference evidence="1 2" key="1">
    <citation type="submission" date="2019-05" db="EMBL/GenBank/DDBJ databases">
        <title>Another draft genome of Portunus trituberculatus and its Hox gene families provides insights of decapod evolution.</title>
        <authorList>
            <person name="Jeong J.-H."/>
            <person name="Song I."/>
            <person name="Kim S."/>
            <person name="Choi T."/>
            <person name="Kim D."/>
            <person name="Ryu S."/>
            <person name="Kim W."/>
        </authorList>
    </citation>
    <scope>NUCLEOTIDE SEQUENCE [LARGE SCALE GENOMIC DNA]</scope>
    <source>
        <tissue evidence="1">Muscle</tissue>
    </source>
</reference>
<dbReference type="Proteomes" id="UP000324222">
    <property type="component" value="Unassembled WGS sequence"/>
</dbReference>
<dbReference type="EMBL" id="VSRR010021546">
    <property type="protein sequence ID" value="MPC64017.1"/>
    <property type="molecule type" value="Genomic_DNA"/>
</dbReference>
<organism evidence="1 2">
    <name type="scientific">Portunus trituberculatus</name>
    <name type="common">Swimming crab</name>
    <name type="synonym">Neptunus trituberculatus</name>
    <dbReference type="NCBI Taxonomy" id="210409"/>
    <lineage>
        <taxon>Eukaryota</taxon>
        <taxon>Metazoa</taxon>
        <taxon>Ecdysozoa</taxon>
        <taxon>Arthropoda</taxon>
        <taxon>Crustacea</taxon>
        <taxon>Multicrustacea</taxon>
        <taxon>Malacostraca</taxon>
        <taxon>Eumalacostraca</taxon>
        <taxon>Eucarida</taxon>
        <taxon>Decapoda</taxon>
        <taxon>Pleocyemata</taxon>
        <taxon>Brachyura</taxon>
        <taxon>Eubrachyura</taxon>
        <taxon>Portunoidea</taxon>
        <taxon>Portunidae</taxon>
        <taxon>Portuninae</taxon>
        <taxon>Portunus</taxon>
    </lineage>
</organism>
<protein>
    <submittedName>
        <fullName evidence="1">Uncharacterized protein</fullName>
    </submittedName>
</protein>
<comment type="caution">
    <text evidence="1">The sequence shown here is derived from an EMBL/GenBank/DDBJ whole genome shotgun (WGS) entry which is preliminary data.</text>
</comment>
<sequence>MPPIFPVTKFGFNPIGSVSCHQNSWEGPYSVEEALTDVTYHIKPGNVGAILCWMVGCPGWDGLGGGLSSVVDKHSHHVPETCRLGFLTRGNGFLAVSLLCRQARYYLMSSWTPTVSAQNQGKHFQQGRIPHHCFAVCMSSPY</sequence>
<gene>
    <name evidence="1" type="ORF">E2C01_058127</name>
</gene>
<evidence type="ECO:0000313" key="1">
    <source>
        <dbReference type="EMBL" id="MPC64017.1"/>
    </source>
</evidence>
<proteinExistence type="predicted"/>
<name>A0A5B7H3V8_PORTR</name>
<dbReference type="AlphaFoldDB" id="A0A5B7H3V8"/>